<evidence type="ECO:0000313" key="9">
    <source>
        <dbReference type="Proteomes" id="UP000198802"/>
    </source>
</evidence>
<dbReference type="PANTHER" id="PTHR10632">
    <property type="entry name" value="SULFIDE:QUINONE OXIDOREDUCTASE"/>
    <property type="match status" value="1"/>
</dbReference>
<dbReference type="AlphaFoldDB" id="A0A0S4QH04"/>
<evidence type="ECO:0000256" key="6">
    <source>
        <dbReference type="ARBA" id="ARBA00023002"/>
    </source>
</evidence>
<dbReference type="GO" id="GO:0070224">
    <property type="term" value="F:sulfide:quinone oxidoreductase activity"/>
    <property type="evidence" value="ECO:0007669"/>
    <property type="project" value="TreeGrafter"/>
</dbReference>
<dbReference type="InterPro" id="IPR036188">
    <property type="entry name" value="FAD/NAD-bd_sf"/>
</dbReference>
<comment type="cofactor">
    <cofactor evidence="1">
        <name>FAD</name>
        <dbReference type="ChEBI" id="CHEBI:57692"/>
    </cofactor>
</comment>
<dbReference type="EMBL" id="FAOZ01000003">
    <property type="protein sequence ID" value="CUU54727.1"/>
    <property type="molecule type" value="Genomic_DNA"/>
</dbReference>
<dbReference type="PRINTS" id="PR00420">
    <property type="entry name" value="RNGMNOXGNASE"/>
</dbReference>
<evidence type="ECO:0000259" key="7">
    <source>
        <dbReference type="Pfam" id="PF07992"/>
    </source>
</evidence>
<evidence type="ECO:0000256" key="4">
    <source>
        <dbReference type="ARBA" id="ARBA00022827"/>
    </source>
</evidence>
<dbReference type="Proteomes" id="UP000198802">
    <property type="component" value="Unassembled WGS sequence"/>
</dbReference>
<evidence type="ECO:0000313" key="8">
    <source>
        <dbReference type="EMBL" id="CUU54727.1"/>
    </source>
</evidence>
<dbReference type="GO" id="GO:0048038">
    <property type="term" value="F:quinone binding"/>
    <property type="evidence" value="ECO:0007669"/>
    <property type="project" value="UniProtKB-KW"/>
</dbReference>
<feature type="domain" description="FAD/NAD(P)-binding" evidence="7">
    <location>
        <begin position="9"/>
        <end position="314"/>
    </location>
</feature>
<dbReference type="GO" id="GO:0071949">
    <property type="term" value="F:FAD binding"/>
    <property type="evidence" value="ECO:0007669"/>
    <property type="project" value="TreeGrafter"/>
</dbReference>
<dbReference type="InterPro" id="IPR023753">
    <property type="entry name" value="FAD/NAD-binding_dom"/>
</dbReference>
<dbReference type="PANTHER" id="PTHR10632:SF2">
    <property type="entry name" value="SULFIDE:QUINONE OXIDOREDUCTASE, MITOCHONDRIAL"/>
    <property type="match status" value="1"/>
</dbReference>
<accession>A0A0S4QH04</accession>
<keyword evidence="2" id="KW-0285">Flavoprotein</keyword>
<proteinExistence type="predicted"/>
<organism evidence="8 9">
    <name type="scientific">Parafrankia irregularis</name>
    <dbReference type="NCBI Taxonomy" id="795642"/>
    <lineage>
        <taxon>Bacteria</taxon>
        <taxon>Bacillati</taxon>
        <taxon>Actinomycetota</taxon>
        <taxon>Actinomycetes</taxon>
        <taxon>Frankiales</taxon>
        <taxon>Frankiaceae</taxon>
        <taxon>Parafrankia</taxon>
    </lineage>
</organism>
<gene>
    <name evidence="8" type="ORF">Ga0074812_103217</name>
</gene>
<dbReference type="Pfam" id="PF07992">
    <property type="entry name" value="Pyr_redox_2"/>
    <property type="match status" value="1"/>
</dbReference>
<dbReference type="GO" id="GO:0070221">
    <property type="term" value="P:sulfide oxidation, using sulfide:quinone oxidoreductase"/>
    <property type="evidence" value="ECO:0007669"/>
    <property type="project" value="TreeGrafter"/>
</dbReference>
<name>A0A0S4QH04_9ACTN</name>
<keyword evidence="4" id="KW-0274">FAD</keyword>
<keyword evidence="6" id="KW-0560">Oxidoreductase</keyword>
<dbReference type="RefSeq" id="WP_091272521.1">
    <property type="nucleotide sequence ID" value="NZ_FAOZ01000003.1"/>
</dbReference>
<evidence type="ECO:0000256" key="5">
    <source>
        <dbReference type="ARBA" id="ARBA00022946"/>
    </source>
</evidence>
<sequence>MSGSTGRHRVLIVGGGTAGITVAARLRRAGVTDVALIEPSNTHYYQPMWTLVGGGRAPVEPTARPEQDVLPRGVRWYRDAAVEIDPDAHTVGLAGGGRVAYDFLVVAPGLQLRWDAVPGLERTLGRGGVSSNYSYDFAPATWNFIRNLRSGTAVFTMPSTPVKCGGAPMKIAFLAADYWHRTGVARDIRIVLAFGASALFRVAAYLPALEAAVERYGLDLRLSTELVEVRPERRQAVLHELAAGATGGTGGMTELDYDFMHVTPPQQAPDWIRSGPLAGADDPGGYVTVDPATLRHNRYPDVFALGDVAGLPTSKTGAAIRKQAPVVVANLLALLDGREPRARYDGYTACPIVTARDRMVLAEFDYALQPRPSIPVIDTTRARRDMYLLKRYGLPAFYWNLMLRGLGS</sequence>
<keyword evidence="3" id="KW-0874">Quinone</keyword>
<reference evidence="9" key="1">
    <citation type="submission" date="2015-11" db="EMBL/GenBank/DDBJ databases">
        <authorList>
            <person name="Varghese N."/>
        </authorList>
    </citation>
    <scope>NUCLEOTIDE SEQUENCE [LARGE SCALE GENOMIC DNA]</scope>
    <source>
        <strain evidence="9">DSM 45899</strain>
    </source>
</reference>
<evidence type="ECO:0000256" key="2">
    <source>
        <dbReference type="ARBA" id="ARBA00022630"/>
    </source>
</evidence>
<keyword evidence="5" id="KW-0809">Transit peptide</keyword>
<dbReference type="InterPro" id="IPR015904">
    <property type="entry name" value="Sulphide_quinone_reductase"/>
</dbReference>
<keyword evidence="9" id="KW-1185">Reference proteome</keyword>
<dbReference type="FunFam" id="3.50.50.60:FF:000034">
    <property type="entry name" value="sulfide:quinone oxidoreductase, mitochondrial"/>
    <property type="match status" value="1"/>
</dbReference>
<dbReference type="Gene3D" id="3.50.50.60">
    <property type="entry name" value="FAD/NAD(P)-binding domain"/>
    <property type="match status" value="2"/>
</dbReference>
<protein>
    <submittedName>
        <fullName evidence="8">Sulfide:quinone oxidoreductase</fullName>
    </submittedName>
</protein>
<evidence type="ECO:0000256" key="1">
    <source>
        <dbReference type="ARBA" id="ARBA00001974"/>
    </source>
</evidence>
<evidence type="ECO:0000256" key="3">
    <source>
        <dbReference type="ARBA" id="ARBA00022719"/>
    </source>
</evidence>
<dbReference type="SUPFAM" id="SSF51905">
    <property type="entry name" value="FAD/NAD(P)-binding domain"/>
    <property type="match status" value="2"/>
</dbReference>